<keyword evidence="3" id="KW-0804">Transcription</keyword>
<evidence type="ECO:0000259" key="5">
    <source>
        <dbReference type="PROSITE" id="PS50977"/>
    </source>
</evidence>
<evidence type="ECO:0000256" key="4">
    <source>
        <dbReference type="PROSITE-ProRule" id="PRU00335"/>
    </source>
</evidence>
<dbReference type="InterPro" id="IPR023772">
    <property type="entry name" value="DNA-bd_HTH_TetR-type_CS"/>
</dbReference>
<dbReference type="PROSITE" id="PS50977">
    <property type="entry name" value="HTH_TETR_2"/>
    <property type="match status" value="1"/>
</dbReference>
<reference evidence="6" key="1">
    <citation type="submission" date="2021-01" db="EMBL/GenBank/DDBJ databases">
        <title>Whole genome shotgun sequence of Sinosporangium siamense NBRC 109515.</title>
        <authorList>
            <person name="Komaki H."/>
            <person name="Tamura T."/>
        </authorList>
    </citation>
    <scope>NUCLEOTIDE SEQUENCE</scope>
    <source>
        <strain evidence="6">NBRC 109515</strain>
    </source>
</reference>
<dbReference type="Proteomes" id="UP000606172">
    <property type="component" value="Unassembled WGS sequence"/>
</dbReference>
<keyword evidence="2 4" id="KW-0238">DNA-binding</keyword>
<feature type="DNA-binding region" description="H-T-H motif" evidence="4">
    <location>
        <begin position="35"/>
        <end position="54"/>
    </location>
</feature>
<name>A0A919RCD0_9ACTN</name>
<dbReference type="InterPro" id="IPR050109">
    <property type="entry name" value="HTH-type_TetR-like_transc_reg"/>
</dbReference>
<dbReference type="SUPFAM" id="SSF46689">
    <property type="entry name" value="Homeodomain-like"/>
    <property type="match status" value="1"/>
</dbReference>
<keyword evidence="7" id="KW-1185">Reference proteome</keyword>
<evidence type="ECO:0000313" key="6">
    <source>
        <dbReference type="EMBL" id="GII91303.1"/>
    </source>
</evidence>
<dbReference type="EMBL" id="BOOW01000009">
    <property type="protein sequence ID" value="GII91303.1"/>
    <property type="molecule type" value="Genomic_DNA"/>
</dbReference>
<feature type="domain" description="HTH tetR-type" evidence="5">
    <location>
        <begin position="12"/>
        <end position="72"/>
    </location>
</feature>
<dbReference type="InterPro" id="IPR009057">
    <property type="entry name" value="Homeodomain-like_sf"/>
</dbReference>
<sequence length="211" mass="23550">MHQPGLRELKKERTRLALVDAGLDLFLSQGYEATTVDQIAAAVDVSPRTLFRYFPTKEDLALHYVFASEQAILAALAAQPADESPFSALRSAYRCMLQAVEDSTPEEIQRFMRTRTLLDANPTLIGRATARTHDSERRMAAEIARRVGVDPEHDFRPMLIVGLLTTTVRIGFECHPGKLQNSKDLVTTAEAVLDFLERSLRPGWDDLGTPL</sequence>
<dbReference type="RefSeq" id="WP_204022605.1">
    <property type="nucleotide sequence ID" value="NZ_BOOW01000009.1"/>
</dbReference>
<accession>A0A919RCD0</accession>
<keyword evidence="1" id="KW-0805">Transcription regulation</keyword>
<evidence type="ECO:0000256" key="1">
    <source>
        <dbReference type="ARBA" id="ARBA00023015"/>
    </source>
</evidence>
<dbReference type="Gene3D" id="1.10.10.60">
    <property type="entry name" value="Homeodomain-like"/>
    <property type="match status" value="1"/>
</dbReference>
<dbReference type="PROSITE" id="PS01081">
    <property type="entry name" value="HTH_TETR_1"/>
    <property type="match status" value="1"/>
</dbReference>
<dbReference type="Gene3D" id="1.10.357.10">
    <property type="entry name" value="Tetracycline Repressor, domain 2"/>
    <property type="match status" value="1"/>
</dbReference>
<dbReference type="InterPro" id="IPR041347">
    <property type="entry name" value="MftR_C"/>
</dbReference>
<protein>
    <recommendedName>
        <fullName evidence="5">HTH tetR-type domain-containing protein</fullName>
    </recommendedName>
</protein>
<dbReference type="GO" id="GO:0003700">
    <property type="term" value="F:DNA-binding transcription factor activity"/>
    <property type="evidence" value="ECO:0007669"/>
    <property type="project" value="TreeGrafter"/>
</dbReference>
<dbReference type="PANTHER" id="PTHR30055">
    <property type="entry name" value="HTH-TYPE TRANSCRIPTIONAL REGULATOR RUTR"/>
    <property type="match status" value="1"/>
</dbReference>
<organism evidence="6 7">
    <name type="scientific">Sinosporangium siamense</name>
    <dbReference type="NCBI Taxonomy" id="1367973"/>
    <lineage>
        <taxon>Bacteria</taxon>
        <taxon>Bacillati</taxon>
        <taxon>Actinomycetota</taxon>
        <taxon>Actinomycetes</taxon>
        <taxon>Streptosporangiales</taxon>
        <taxon>Streptosporangiaceae</taxon>
        <taxon>Sinosporangium</taxon>
    </lineage>
</organism>
<evidence type="ECO:0000256" key="3">
    <source>
        <dbReference type="ARBA" id="ARBA00023163"/>
    </source>
</evidence>
<gene>
    <name evidence="6" type="ORF">Ssi02_15340</name>
</gene>
<dbReference type="GO" id="GO:0000976">
    <property type="term" value="F:transcription cis-regulatory region binding"/>
    <property type="evidence" value="ECO:0007669"/>
    <property type="project" value="TreeGrafter"/>
</dbReference>
<dbReference type="Pfam" id="PF17754">
    <property type="entry name" value="TetR_C_14"/>
    <property type="match status" value="1"/>
</dbReference>
<evidence type="ECO:0000313" key="7">
    <source>
        <dbReference type="Proteomes" id="UP000606172"/>
    </source>
</evidence>
<dbReference type="InterPro" id="IPR001647">
    <property type="entry name" value="HTH_TetR"/>
</dbReference>
<dbReference type="Pfam" id="PF00440">
    <property type="entry name" value="TetR_N"/>
    <property type="match status" value="1"/>
</dbReference>
<dbReference type="AlphaFoldDB" id="A0A919RCD0"/>
<dbReference type="PRINTS" id="PR00455">
    <property type="entry name" value="HTHTETR"/>
</dbReference>
<comment type="caution">
    <text evidence="6">The sequence shown here is derived from an EMBL/GenBank/DDBJ whole genome shotgun (WGS) entry which is preliminary data.</text>
</comment>
<dbReference type="PANTHER" id="PTHR30055:SF234">
    <property type="entry name" value="HTH-TYPE TRANSCRIPTIONAL REGULATOR BETI"/>
    <property type="match status" value="1"/>
</dbReference>
<proteinExistence type="predicted"/>
<evidence type="ECO:0000256" key="2">
    <source>
        <dbReference type="ARBA" id="ARBA00023125"/>
    </source>
</evidence>